<evidence type="ECO:0000256" key="1">
    <source>
        <dbReference type="SAM" id="Phobius"/>
    </source>
</evidence>
<protein>
    <submittedName>
        <fullName evidence="2">Uncharacterized protein</fullName>
    </submittedName>
</protein>
<dbReference type="Proteomes" id="UP000029120">
    <property type="component" value="Chromosome 2"/>
</dbReference>
<keyword evidence="1" id="KW-0812">Transmembrane</keyword>
<gene>
    <name evidence="2" type="ordered locus">AALP_Aa2g191100</name>
</gene>
<keyword evidence="3" id="KW-1185">Reference proteome</keyword>
<dbReference type="AlphaFoldDB" id="A0A087HII4"/>
<sequence length="37" mass="4116">MALLSVSSVRKYPLAILLLFSVTILFFLVAFMVLSIV</sequence>
<reference evidence="3" key="1">
    <citation type="journal article" date="2015" name="Nat. Plants">
        <title>Genome expansion of Arabis alpina linked with retrotransposition and reduced symmetric DNA methylation.</title>
        <authorList>
            <person name="Willing E.M."/>
            <person name="Rawat V."/>
            <person name="Mandakova T."/>
            <person name="Maumus F."/>
            <person name="James G.V."/>
            <person name="Nordstroem K.J."/>
            <person name="Becker C."/>
            <person name="Warthmann N."/>
            <person name="Chica C."/>
            <person name="Szarzynska B."/>
            <person name="Zytnicki M."/>
            <person name="Albani M.C."/>
            <person name="Kiefer C."/>
            <person name="Bergonzi S."/>
            <person name="Castaings L."/>
            <person name="Mateos J.L."/>
            <person name="Berns M.C."/>
            <person name="Bujdoso N."/>
            <person name="Piofczyk T."/>
            <person name="de Lorenzo L."/>
            <person name="Barrero-Sicilia C."/>
            <person name="Mateos I."/>
            <person name="Piednoel M."/>
            <person name="Hagmann J."/>
            <person name="Chen-Min-Tao R."/>
            <person name="Iglesias-Fernandez R."/>
            <person name="Schuster S.C."/>
            <person name="Alonso-Blanco C."/>
            <person name="Roudier F."/>
            <person name="Carbonero P."/>
            <person name="Paz-Ares J."/>
            <person name="Davis S.J."/>
            <person name="Pecinka A."/>
            <person name="Quesneville H."/>
            <person name="Colot V."/>
            <person name="Lysak M.A."/>
            <person name="Weigel D."/>
            <person name="Coupland G."/>
            <person name="Schneeberger K."/>
        </authorList>
    </citation>
    <scope>NUCLEOTIDE SEQUENCE [LARGE SCALE GENOMIC DNA]</scope>
    <source>
        <strain evidence="3">cv. Pajares</strain>
    </source>
</reference>
<name>A0A087HII4_ARAAL</name>
<feature type="transmembrane region" description="Helical" evidence="1">
    <location>
        <begin position="12"/>
        <end position="36"/>
    </location>
</feature>
<keyword evidence="1" id="KW-0472">Membrane</keyword>
<organism evidence="2 3">
    <name type="scientific">Arabis alpina</name>
    <name type="common">Alpine rock-cress</name>
    <dbReference type="NCBI Taxonomy" id="50452"/>
    <lineage>
        <taxon>Eukaryota</taxon>
        <taxon>Viridiplantae</taxon>
        <taxon>Streptophyta</taxon>
        <taxon>Embryophyta</taxon>
        <taxon>Tracheophyta</taxon>
        <taxon>Spermatophyta</taxon>
        <taxon>Magnoliopsida</taxon>
        <taxon>eudicotyledons</taxon>
        <taxon>Gunneridae</taxon>
        <taxon>Pentapetalae</taxon>
        <taxon>rosids</taxon>
        <taxon>malvids</taxon>
        <taxon>Brassicales</taxon>
        <taxon>Brassicaceae</taxon>
        <taxon>Arabideae</taxon>
        <taxon>Arabis</taxon>
    </lineage>
</organism>
<dbReference type="Gramene" id="KFK41936">
    <property type="protein sequence ID" value="KFK41936"/>
    <property type="gene ID" value="AALP_AA2G191100"/>
</dbReference>
<proteinExistence type="predicted"/>
<accession>A0A087HII4</accession>
<keyword evidence="1" id="KW-1133">Transmembrane helix</keyword>
<evidence type="ECO:0000313" key="3">
    <source>
        <dbReference type="Proteomes" id="UP000029120"/>
    </source>
</evidence>
<evidence type="ECO:0000313" key="2">
    <source>
        <dbReference type="EMBL" id="KFK41936.1"/>
    </source>
</evidence>
<dbReference type="EMBL" id="CM002870">
    <property type="protein sequence ID" value="KFK41936.1"/>
    <property type="molecule type" value="Genomic_DNA"/>
</dbReference>